<sequence>MKLELKKFGNILSSRPAGRDAWLSAQAYLFDKLKPKEKIEVDFSNVSVLSPSWAEEFLTQLKKKYLEQVVFLPSDNPSVKASLEIIEI</sequence>
<organism evidence="2 3">
    <name type="scientific">Candidatus Magasanikbacteria bacterium GW2011_GWC2_41_17</name>
    <dbReference type="NCBI Taxonomy" id="1619048"/>
    <lineage>
        <taxon>Bacteria</taxon>
        <taxon>Candidatus Magasanikiibacteriota</taxon>
    </lineage>
</organism>
<evidence type="ECO:0000313" key="2">
    <source>
        <dbReference type="EMBL" id="KKR97095.1"/>
    </source>
</evidence>
<dbReference type="AlphaFoldDB" id="A0A0G0XK09"/>
<dbReference type="EMBL" id="LCAV01000035">
    <property type="protein sequence ID" value="KKR97095.1"/>
    <property type="molecule type" value="Genomic_DNA"/>
</dbReference>
<name>A0A0G0XK09_9BACT</name>
<protein>
    <recommendedName>
        <fullName evidence="1">DUF4325 domain-containing protein</fullName>
    </recommendedName>
</protein>
<dbReference type="Pfam" id="PF14213">
    <property type="entry name" value="DUF4325"/>
    <property type="match status" value="1"/>
</dbReference>
<feature type="domain" description="DUF4325" evidence="1">
    <location>
        <begin position="28"/>
        <end position="67"/>
    </location>
</feature>
<reference evidence="2 3" key="1">
    <citation type="journal article" date="2015" name="Nature">
        <title>rRNA introns, odd ribosomes, and small enigmatic genomes across a large radiation of phyla.</title>
        <authorList>
            <person name="Brown C.T."/>
            <person name="Hug L.A."/>
            <person name="Thomas B.C."/>
            <person name="Sharon I."/>
            <person name="Castelle C.J."/>
            <person name="Singh A."/>
            <person name="Wilkins M.J."/>
            <person name="Williams K.H."/>
            <person name="Banfield J.F."/>
        </authorList>
    </citation>
    <scope>NUCLEOTIDE SEQUENCE [LARGE SCALE GENOMIC DNA]</scope>
</reference>
<gene>
    <name evidence="2" type="ORF">UU49_C0035G0009</name>
</gene>
<dbReference type="InterPro" id="IPR025474">
    <property type="entry name" value="DUF4325"/>
</dbReference>
<comment type="caution">
    <text evidence="2">The sequence shown here is derived from an EMBL/GenBank/DDBJ whole genome shotgun (WGS) entry which is preliminary data.</text>
</comment>
<dbReference type="STRING" id="1619048.UU49_C0035G0009"/>
<evidence type="ECO:0000259" key="1">
    <source>
        <dbReference type="Pfam" id="PF14213"/>
    </source>
</evidence>
<dbReference type="Proteomes" id="UP000034108">
    <property type="component" value="Unassembled WGS sequence"/>
</dbReference>
<proteinExistence type="predicted"/>
<evidence type="ECO:0000313" key="3">
    <source>
        <dbReference type="Proteomes" id="UP000034108"/>
    </source>
</evidence>
<accession>A0A0G0XK09</accession>